<feature type="chain" id="PRO_5047437767" description="Ester cyclase" evidence="1">
    <location>
        <begin position="20"/>
        <end position="178"/>
    </location>
</feature>
<gene>
    <name evidence="2" type="ORF">AA0535_2303</name>
</gene>
<evidence type="ECO:0000313" key="3">
    <source>
        <dbReference type="Proteomes" id="UP001062776"/>
    </source>
</evidence>
<dbReference type="EMBL" id="BAPV01000043">
    <property type="protein sequence ID" value="GBQ91463.1"/>
    <property type="molecule type" value="Genomic_DNA"/>
</dbReference>
<accession>A0ABQ0Q4U1</accession>
<keyword evidence="1" id="KW-0732">Signal</keyword>
<feature type="signal peptide" evidence="1">
    <location>
        <begin position="1"/>
        <end position="19"/>
    </location>
</feature>
<keyword evidence="3" id="KW-1185">Reference proteome</keyword>
<evidence type="ECO:0000313" key="2">
    <source>
        <dbReference type="EMBL" id="GBQ91463.1"/>
    </source>
</evidence>
<dbReference type="SUPFAM" id="SSF54427">
    <property type="entry name" value="NTF2-like"/>
    <property type="match status" value="1"/>
</dbReference>
<dbReference type="Proteomes" id="UP001062776">
    <property type="component" value="Unassembled WGS sequence"/>
</dbReference>
<dbReference type="PANTHER" id="PTHR38436">
    <property type="entry name" value="POLYKETIDE CYCLASE SNOAL-LIKE DOMAIN"/>
    <property type="match status" value="1"/>
</dbReference>
<organism evidence="2 3">
    <name type="scientific">Asaia krungthepensis NRIC 0535</name>
    <dbReference type="NCBI Taxonomy" id="1307925"/>
    <lineage>
        <taxon>Bacteria</taxon>
        <taxon>Pseudomonadati</taxon>
        <taxon>Pseudomonadota</taxon>
        <taxon>Alphaproteobacteria</taxon>
        <taxon>Acetobacterales</taxon>
        <taxon>Acetobacteraceae</taxon>
        <taxon>Asaia</taxon>
    </lineage>
</organism>
<evidence type="ECO:0008006" key="4">
    <source>
        <dbReference type="Google" id="ProtNLM"/>
    </source>
</evidence>
<comment type="caution">
    <text evidence="2">The sequence shown here is derived from an EMBL/GenBank/DDBJ whole genome shotgun (WGS) entry which is preliminary data.</text>
</comment>
<dbReference type="InterPro" id="IPR032710">
    <property type="entry name" value="NTF2-like_dom_sf"/>
</dbReference>
<reference evidence="2" key="1">
    <citation type="submission" date="2013-04" db="EMBL/GenBank/DDBJ databases">
        <title>The genome sequencing project of 58 acetic acid bacteria.</title>
        <authorList>
            <person name="Okamoto-Kainuma A."/>
            <person name="Ishikawa M."/>
            <person name="Umino S."/>
            <person name="Koizumi Y."/>
            <person name="Shiwa Y."/>
            <person name="Yoshikawa H."/>
            <person name="Matsutani M."/>
            <person name="Matsushita K."/>
        </authorList>
    </citation>
    <scope>NUCLEOTIDE SEQUENCE</scope>
    <source>
        <strain evidence="2">NRIC 0535</strain>
    </source>
</reference>
<proteinExistence type="predicted"/>
<protein>
    <recommendedName>
        <fullName evidence="4">Ester cyclase</fullName>
    </recommendedName>
</protein>
<name>A0ABQ0Q4U1_9PROT</name>
<dbReference type="RefSeq" id="WP_264816500.1">
    <property type="nucleotide sequence ID" value="NZ_BAPV01000043.1"/>
</dbReference>
<evidence type="ECO:0000256" key="1">
    <source>
        <dbReference type="SAM" id="SignalP"/>
    </source>
</evidence>
<dbReference type="Gene3D" id="3.10.450.50">
    <property type="match status" value="1"/>
</dbReference>
<dbReference type="PANTHER" id="PTHR38436:SF1">
    <property type="entry name" value="ESTER CYCLASE"/>
    <property type="match status" value="1"/>
</dbReference>
<dbReference type="InterPro" id="IPR009959">
    <property type="entry name" value="Cyclase_SnoaL-like"/>
</dbReference>
<sequence>MRCFLMAFALVMTVPVVMAAPPGTPAKIGGIETPAAQDPITASATLEAARAFYDFWNTGDQAILDRAIAHDFVDHTPPPGRVAGPRGPALAARQFLGAIPDLQVTVTHMIVAGPYVTVHMHFDGHFTGTMNGHPGHGQPVHFIATDLLKIVKGRITDNWHLEDNLTLLSEMGLVKAAP</sequence>
<dbReference type="Pfam" id="PF07366">
    <property type="entry name" value="SnoaL"/>
    <property type="match status" value="1"/>
</dbReference>